<name>A0A518DQH9_9BACT</name>
<dbReference type="EMBL" id="CP036433">
    <property type="protein sequence ID" value="QDU94097.1"/>
    <property type="molecule type" value="Genomic_DNA"/>
</dbReference>
<organism evidence="1 2">
    <name type="scientific">Lignipirellula cremea</name>
    <dbReference type="NCBI Taxonomy" id="2528010"/>
    <lineage>
        <taxon>Bacteria</taxon>
        <taxon>Pseudomonadati</taxon>
        <taxon>Planctomycetota</taxon>
        <taxon>Planctomycetia</taxon>
        <taxon>Pirellulales</taxon>
        <taxon>Pirellulaceae</taxon>
        <taxon>Lignipirellula</taxon>
    </lineage>
</organism>
<gene>
    <name evidence="1" type="ORF">Pla8534_18830</name>
</gene>
<dbReference type="KEGG" id="lcre:Pla8534_18830"/>
<dbReference type="AlphaFoldDB" id="A0A518DQH9"/>
<reference evidence="1 2" key="1">
    <citation type="submission" date="2019-02" db="EMBL/GenBank/DDBJ databases">
        <title>Deep-cultivation of Planctomycetes and their phenomic and genomic characterization uncovers novel biology.</title>
        <authorList>
            <person name="Wiegand S."/>
            <person name="Jogler M."/>
            <person name="Boedeker C."/>
            <person name="Pinto D."/>
            <person name="Vollmers J."/>
            <person name="Rivas-Marin E."/>
            <person name="Kohn T."/>
            <person name="Peeters S.H."/>
            <person name="Heuer A."/>
            <person name="Rast P."/>
            <person name="Oberbeckmann S."/>
            <person name="Bunk B."/>
            <person name="Jeske O."/>
            <person name="Meyerdierks A."/>
            <person name="Storesund J.E."/>
            <person name="Kallscheuer N."/>
            <person name="Luecker S."/>
            <person name="Lage O.M."/>
            <person name="Pohl T."/>
            <person name="Merkel B.J."/>
            <person name="Hornburger P."/>
            <person name="Mueller R.-W."/>
            <person name="Bruemmer F."/>
            <person name="Labrenz M."/>
            <person name="Spormann A.M."/>
            <person name="Op den Camp H."/>
            <person name="Overmann J."/>
            <person name="Amann R."/>
            <person name="Jetten M.S.M."/>
            <person name="Mascher T."/>
            <person name="Medema M.H."/>
            <person name="Devos D.P."/>
            <person name="Kaster A.-K."/>
            <person name="Ovreas L."/>
            <person name="Rohde M."/>
            <person name="Galperin M.Y."/>
            <person name="Jogler C."/>
        </authorList>
    </citation>
    <scope>NUCLEOTIDE SEQUENCE [LARGE SCALE GENOMIC DNA]</scope>
    <source>
        <strain evidence="1 2">Pla85_3_4</strain>
    </source>
</reference>
<proteinExistence type="predicted"/>
<protein>
    <submittedName>
        <fullName evidence="1">Uncharacterized protein</fullName>
    </submittedName>
</protein>
<dbReference type="Proteomes" id="UP000317648">
    <property type="component" value="Chromosome"/>
</dbReference>
<evidence type="ECO:0000313" key="1">
    <source>
        <dbReference type="EMBL" id="QDU94097.1"/>
    </source>
</evidence>
<accession>A0A518DQH9</accession>
<evidence type="ECO:0000313" key="2">
    <source>
        <dbReference type="Proteomes" id="UP000317648"/>
    </source>
</evidence>
<keyword evidence="2" id="KW-1185">Reference proteome</keyword>
<sequence length="316" mass="34924">MRHLRRLGNIFEISIPPDENGYVGRECPECEQYFKITLGTGITDGEPPCNCPYCGHCSGQDQFFTQAQIEYAQSVAINKVTTAFIKDLKSLEFNHRPKGPFGIGISMKVEGRPEPICHYSELQLEEEVICDNCTLRYTIYGIFAYCPDCGRHNSRQILDKNLALAQKQIALASQVEADLAAHLISDALENGVSAFDGFGRETCKVHASKATDPPKAEKISFQNISGAQKNVQQLFGIDLASGLDATEWTNACRSFQKRHLLAHKMGIVDEAYVKATADPSAVVGRKVSIQTTEVEALLDCIRRLGSHLTAELEKKP</sequence>